<dbReference type="SFLD" id="SFLDG00358">
    <property type="entry name" value="Main_(cytGST)"/>
    <property type="match status" value="1"/>
</dbReference>
<dbReference type="SUPFAM" id="SSF47616">
    <property type="entry name" value="GST C-terminal domain-like"/>
    <property type="match status" value="1"/>
</dbReference>
<dbReference type="GO" id="GO:0006749">
    <property type="term" value="P:glutathione metabolic process"/>
    <property type="evidence" value="ECO:0007669"/>
    <property type="project" value="TreeGrafter"/>
</dbReference>
<dbReference type="SFLD" id="SFLDS00019">
    <property type="entry name" value="Glutathione_Transferase_(cytos"/>
    <property type="match status" value="1"/>
</dbReference>
<dbReference type="CDD" id="cd03045">
    <property type="entry name" value="GST_N_Delta_Epsilon"/>
    <property type="match status" value="1"/>
</dbReference>
<dbReference type="InterPro" id="IPR036249">
    <property type="entry name" value="Thioredoxin-like_sf"/>
</dbReference>
<evidence type="ECO:0000259" key="2">
    <source>
        <dbReference type="PROSITE" id="PS50404"/>
    </source>
</evidence>
<reference evidence="4" key="1">
    <citation type="submission" date="2022-01" db="EMBL/GenBank/DDBJ databases">
        <authorList>
            <person name="King R."/>
        </authorList>
    </citation>
    <scope>NUCLEOTIDE SEQUENCE</scope>
</reference>
<dbReference type="SUPFAM" id="SSF52833">
    <property type="entry name" value="Thioredoxin-like"/>
    <property type="match status" value="1"/>
</dbReference>
<organism evidence="4 5">
    <name type="scientific">Diabrotica balteata</name>
    <name type="common">Banded cucumber beetle</name>
    <dbReference type="NCBI Taxonomy" id="107213"/>
    <lineage>
        <taxon>Eukaryota</taxon>
        <taxon>Metazoa</taxon>
        <taxon>Ecdysozoa</taxon>
        <taxon>Arthropoda</taxon>
        <taxon>Hexapoda</taxon>
        <taxon>Insecta</taxon>
        <taxon>Pterygota</taxon>
        <taxon>Neoptera</taxon>
        <taxon>Endopterygota</taxon>
        <taxon>Coleoptera</taxon>
        <taxon>Polyphaga</taxon>
        <taxon>Cucujiformia</taxon>
        <taxon>Chrysomeloidea</taxon>
        <taxon>Chrysomelidae</taxon>
        <taxon>Galerucinae</taxon>
        <taxon>Diabroticina</taxon>
        <taxon>Diabroticites</taxon>
        <taxon>Diabrotica</taxon>
    </lineage>
</organism>
<evidence type="ECO:0000256" key="1">
    <source>
        <dbReference type="ARBA" id="ARBA00011738"/>
    </source>
</evidence>
<dbReference type="FunFam" id="3.40.30.10:FF:000034">
    <property type="entry name" value="glutathione S-transferase 1"/>
    <property type="match status" value="1"/>
</dbReference>
<dbReference type="InterPro" id="IPR040079">
    <property type="entry name" value="Glutathione_S-Trfase"/>
</dbReference>
<sequence>MKPILYHLSLSGPSRGAYLAAKAAGVEVDIQIIDISKREQFTEDFLKINPQHTVPTLVDGDFSVWDSHAIAGYLATVYSKDDNLYPKDPKKRALVDQRLFFDCGTLYPRIRAICYPILREGADQIYDEHKGPLEEALGFLDVFLEGNDFVTGKHLTIADCSLVSSVSSIVMDLTKINSASVVAARKPVRKLKDLPINIPQLIKEARIVKTKFGQSVLLDIGEEVVFLPEQVTEAYLSAVPEFGSELIENNAKSFFTVYPSRLTKTVVAKHVNILLIQNQYFPKLNDYEAPPVDNDNSEIKYHYCHITNLSKLISNQAVGWDVSAYSNVANWLARCALAIPDYEEANQKGADLFGKLIRSKLAPGQL</sequence>
<dbReference type="Gene3D" id="1.20.1050.10">
    <property type="match status" value="2"/>
</dbReference>
<dbReference type="OrthoDB" id="2309723at2759"/>
<dbReference type="EMBL" id="OU898280">
    <property type="protein sequence ID" value="CAG9834575.1"/>
    <property type="molecule type" value="Genomic_DNA"/>
</dbReference>
<evidence type="ECO:0000313" key="4">
    <source>
        <dbReference type="EMBL" id="CAG9834575.1"/>
    </source>
</evidence>
<dbReference type="PROSITE" id="PS50405">
    <property type="entry name" value="GST_CTER"/>
    <property type="match status" value="1"/>
</dbReference>
<evidence type="ECO:0008006" key="6">
    <source>
        <dbReference type="Google" id="ProtNLM"/>
    </source>
</evidence>
<dbReference type="CDD" id="cd03177">
    <property type="entry name" value="GST_C_Delta_Epsilon"/>
    <property type="match status" value="1"/>
</dbReference>
<evidence type="ECO:0000259" key="3">
    <source>
        <dbReference type="PROSITE" id="PS50405"/>
    </source>
</evidence>
<comment type="subunit">
    <text evidence="1">Homodimer.</text>
</comment>
<dbReference type="Pfam" id="PF02798">
    <property type="entry name" value="GST_N"/>
    <property type="match status" value="1"/>
</dbReference>
<dbReference type="PROSITE" id="PS50404">
    <property type="entry name" value="GST_NTER"/>
    <property type="match status" value="1"/>
</dbReference>
<accession>A0A9N9T2Q6</accession>
<evidence type="ECO:0000313" key="5">
    <source>
        <dbReference type="Proteomes" id="UP001153709"/>
    </source>
</evidence>
<dbReference type="PANTHER" id="PTHR43969:SF9">
    <property type="entry name" value="GLUTATHIONE S TRANSFERASE D10, ISOFORM A-RELATED"/>
    <property type="match status" value="1"/>
</dbReference>
<dbReference type="PANTHER" id="PTHR43969">
    <property type="entry name" value="GLUTATHIONE S TRANSFERASE D10, ISOFORM A-RELATED"/>
    <property type="match status" value="1"/>
</dbReference>
<proteinExistence type="predicted"/>
<dbReference type="Gene3D" id="3.40.30.10">
    <property type="entry name" value="Glutaredoxin"/>
    <property type="match status" value="1"/>
</dbReference>
<dbReference type="FunFam" id="1.20.1050.10:FF:000007">
    <property type="entry name" value="Glutathione S-transferase 1-1"/>
    <property type="match status" value="1"/>
</dbReference>
<dbReference type="InterPro" id="IPR004045">
    <property type="entry name" value="Glutathione_S-Trfase_N"/>
</dbReference>
<dbReference type="Proteomes" id="UP001153709">
    <property type="component" value="Chromosome 5"/>
</dbReference>
<gene>
    <name evidence="4" type="ORF">DIABBA_LOCUS7869</name>
</gene>
<dbReference type="InterPro" id="IPR010987">
    <property type="entry name" value="Glutathione-S-Trfase_C-like"/>
</dbReference>
<feature type="domain" description="GST N-terminal" evidence="2">
    <location>
        <begin position="1"/>
        <end position="82"/>
    </location>
</feature>
<dbReference type="AlphaFoldDB" id="A0A9N9T2Q6"/>
<feature type="domain" description="GST C-terminal" evidence="3">
    <location>
        <begin position="88"/>
        <end position="212"/>
    </location>
</feature>
<name>A0A9N9T2Q6_DIABA</name>
<dbReference type="SFLD" id="SFLDG01153">
    <property type="entry name" value="Main.4:_Theta-like"/>
    <property type="match status" value="1"/>
</dbReference>
<dbReference type="GO" id="GO:0004364">
    <property type="term" value="F:glutathione transferase activity"/>
    <property type="evidence" value="ECO:0007669"/>
    <property type="project" value="TreeGrafter"/>
</dbReference>
<protein>
    <recommendedName>
        <fullName evidence="6">Glutathione transferase</fullName>
    </recommendedName>
</protein>
<keyword evidence="5" id="KW-1185">Reference proteome</keyword>
<dbReference type="InterPro" id="IPR036282">
    <property type="entry name" value="Glutathione-S-Trfase_C_sf"/>
</dbReference>